<dbReference type="RefSeq" id="WP_321561658.1">
    <property type="nucleotide sequence ID" value="NZ_CP139558.1"/>
</dbReference>
<evidence type="ECO:0000313" key="2">
    <source>
        <dbReference type="Proteomes" id="UP001324380"/>
    </source>
</evidence>
<keyword evidence="2" id="KW-1185">Reference proteome</keyword>
<reference evidence="1 2" key="1">
    <citation type="submission" date="2023-11" db="EMBL/GenBank/DDBJ databases">
        <title>Analysis of the Genomes of Mucilaginibacter gossypii cycad 4 and M. sabulilitoris SNA2: microbes with the potential for plant growth promotion.</title>
        <authorList>
            <person name="Hirsch A.M."/>
            <person name="Humm E."/>
            <person name="Rubbi M."/>
            <person name="Del Vecchio G."/>
            <person name="Ha S.M."/>
            <person name="Pellegrini M."/>
            <person name="Gunsalus R.P."/>
        </authorList>
    </citation>
    <scope>NUCLEOTIDE SEQUENCE [LARGE SCALE GENOMIC DNA]</scope>
    <source>
        <strain evidence="1 2">SNA2</strain>
    </source>
</reference>
<dbReference type="Proteomes" id="UP001324380">
    <property type="component" value="Chromosome"/>
</dbReference>
<sequence>MDTEIKIDENEINKFVWPESIGWTLGRLLTDKLRPMRNKIAHEIDEGGKYANPDMGIFQQRIRDYADAALPLMRM</sequence>
<evidence type="ECO:0000313" key="1">
    <source>
        <dbReference type="EMBL" id="WPU92496.1"/>
    </source>
</evidence>
<proteinExistence type="predicted"/>
<gene>
    <name evidence="1" type="ORF">SNE25_24520</name>
</gene>
<organism evidence="1 2">
    <name type="scientific">Mucilaginibacter sabulilitoris</name>
    <dbReference type="NCBI Taxonomy" id="1173583"/>
    <lineage>
        <taxon>Bacteria</taxon>
        <taxon>Pseudomonadati</taxon>
        <taxon>Bacteroidota</taxon>
        <taxon>Sphingobacteriia</taxon>
        <taxon>Sphingobacteriales</taxon>
        <taxon>Sphingobacteriaceae</taxon>
        <taxon>Mucilaginibacter</taxon>
    </lineage>
</organism>
<name>A0ABZ0TIM7_9SPHI</name>
<protein>
    <submittedName>
        <fullName evidence="1">Uncharacterized protein</fullName>
    </submittedName>
</protein>
<accession>A0ABZ0TIM7</accession>
<dbReference type="EMBL" id="CP139558">
    <property type="protein sequence ID" value="WPU92496.1"/>
    <property type="molecule type" value="Genomic_DNA"/>
</dbReference>